<feature type="transmembrane region" description="Helical" evidence="1">
    <location>
        <begin position="42"/>
        <end position="60"/>
    </location>
</feature>
<proteinExistence type="predicted"/>
<keyword evidence="1" id="KW-1133">Transmembrane helix</keyword>
<keyword evidence="3" id="KW-1185">Reference proteome</keyword>
<organism evidence="2 3">
    <name type="scientific">Nocardioides exalbidus</name>
    <dbReference type="NCBI Taxonomy" id="402596"/>
    <lineage>
        <taxon>Bacteria</taxon>
        <taxon>Bacillati</taxon>
        <taxon>Actinomycetota</taxon>
        <taxon>Actinomycetes</taxon>
        <taxon>Propionibacteriales</taxon>
        <taxon>Nocardioidaceae</taxon>
        <taxon>Nocardioides</taxon>
    </lineage>
</organism>
<keyword evidence="1" id="KW-0472">Membrane</keyword>
<keyword evidence="1" id="KW-0812">Transmembrane</keyword>
<protein>
    <submittedName>
        <fullName evidence="2">Uncharacterized protein</fullName>
    </submittedName>
</protein>
<evidence type="ECO:0000313" key="3">
    <source>
        <dbReference type="Proteomes" id="UP000198742"/>
    </source>
</evidence>
<accession>A0A1H4SYK7</accession>
<dbReference type="STRING" id="402596.SAMN04489844_2394"/>
<dbReference type="RefSeq" id="WP_090969305.1">
    <property type="nucleotide sequence ID" value="NZ_FNRT01000002.1"/>
</dbReference>
<dbReference type="OrthoDB" id="3781327at2"/>
<evidence type="ECO:0000256" key="1">
    <source>
        <dbReference type="SAM" id="Phobius"/>
    </source>
</evidence>
<gene>
    <name evidence="2" type="ORF">SAMN04489844_2394</name>
</gene>
<dbReference type="Proteomes" id="UP000198742">
    <property type="component" value="Unassembled WGS sequence"/>
</dbReference>
<sequence length="331" mass="34663">MSERTSDLEARLRDALGEHAAAAPDATGLAAGARRRLRRRRTTLAVAVAGVVAAAVPWGLTALGDGGGSGTGDPDGTRVATQPPVAIPQGFRAETWHDLTFDVPDDWSHGGTDWCAFDGTLGDAPRVARPDTVAFRIGCSPTHGWGATIGVLDGEEPPYASGDVWQAWFEGEDPDYPDGTWMGYWQDGQDTVVVATPDEALTRRIVDSVRRFVGVDPHGCPATLGDAEALTSSDSPLTLCRYDAQDLLAASGTWTGGAAASRWTTLEQAPVATLDSGCANQSLSSRIVVLDADGYRGTGVVDGCRKGLGLYFDGSTRKLTPAAHQVLASIG</sequence>
<dbReference type="EMBL" id="FNRT01000002">
    <property type="protein sequence ID" value="SEC49120.1"/>
    <property type="molecule type" value="Genomic_DNA"/>
</dbReference>
<reference evidence="3" key="1">
    <citation type="submission" date="2016-10" db="EMBL/GenBank/DDBJ databases">
        <authorList>
            <person name="Varghese N."/>
            <person name="Submissions S."/>
        </authorList>
    </citation>
    <scope>NUCLEOTIDE SEQUENCE [LARGE SCALE GENOMIC DNA]</scope>
    <source>
        <strain evidence="3">DSM 22017</strain>
    </source>
</reference>
<evidence type="ECO:0000313" key="2">
    <source>
        <dbReference type="EMBL" id="SEC49120.1"/>
    </source>
</evidence>
<dbReference type="AlphaFoldDB" id="A0A1H4SYK7"/>
<name>A0A1H4SYK7_9ACTN</name>